<dbReference type="EMBL" id="BARW01016573">
    <property type="protein sequence ID" value="GAI92657.1"/>
    <property type="molecule type" value="Genomic_DNA"/>
</dbReference>
<name>X1SI11_9ZZZZ</name>
<accession>X1SI11</accession>
<dbReference type="AlphaFoldDB" id="X1SI11"/>
<protein>
    <submittedName>
        <fullName evidence="1">Uncharacterized protein</fullName>
    </submittedName>
</protein>
<gene>
    <name evidence="1" type="ORF">S12H4_28835</name>
</gene>
<reference evidence="1" key="1">
    <citation type="journal article" date="2014" name="Front. Microbiol.">
        <title>High frequency of phylogenetically diverse reductive dehalogenase-homologous genes in deep subseafloor sedimentary metagenomes.</title>
        <authorList>
            <person name="Kawai M."/>
            <person name="Futagami T."/>
            <person name="Toyoda A."/>
            <person name="Takaki Y."/>
            <person name="Nishi S."/>
            <person name="Hori S."/>
            <person name="Arai W."/>
            <person name="Tsubouchi T."/>
            <person name="Morono Y."/>
            <person name="Uchiyama I."/>
            <person name="Ito T."/>
            <person name="Fujiyama A."/>
            <person name="Inagaki F."/>
            <person name="Takami H."/>
        </authorList>
    </citation>
    <scope>NUCLEOTIDE SEQUENCE</scope>
    <source>
        <strain evidence="1">Expedition CK06-06</strain>
    </source>
</reference>
<proteinExistence type="predicted"/>
<organism evidence="1">
    <name type="scientific">marine sediment metagenome</name>
    <dbReference type="NCBI Taxonomy" id="412755"/>
    <lineage>
        <taxon>unclassified sequences</taxon>
        <taxon>metagenomes</taxon>
        <taxon>ecological metagenomes</taxon>
    </lineage>
</organism>
<evidence type="ECO:0000313" key="1">
    <source>
        <dbReference type="EMBL" id="GAI92657.1"/>
    </source>
</evidence>
<comment type="caution">
    <text evidence="1">The sequence shown here is derived from an EMBL/GenBank/DDBJ whole genome shotgun (WGS) entry which is preliminary data.</text>
</comment>
<sequence length="115" mass="12849">MRRIWISGLFLLTSFLAATAMVRAEPAAGDVFREYKWRPDGKWQRVTGPDATAEGAKEFLPNSVNTIRIGDLDGAVKAEVYIEMLLCHAGTIGKKMRINSNPWIPIPESDFIQGR</sequence>
<feature type="non-terminal residue" evidence="1">
    <location>
        <position position="115"/>
    </location>
</feature>